<comment type="similarity">
    <text evidence="2 8">Belongs to the ABC-2 integral membrane protein family.</text>
</comment>
<dbReference type="GO" id="GO:0043190">
    <property type="term" value="C:ATP-binding cassette (ABC) transporter complex"/>
    <property type="evidence" value="ECO:0007669"/>
    <property type="project" value="InterPro"/>
</dbReference>
<keyword evidence="3 8" id="KW-0813">Transport</keyword>
<feature type="transmembrane region" description="Helical" evidence="8">
    <location>
        <begin position="288"/>
        <end position="306"/>
    </location>
</feature>
<protein>
    <recommendedName>
        <fullName evidence="8">Transport permease protein</fullName>
    </recommendedName>
</protein>
<evidence type="ECO:0000259" key="9">
    <source>
        <dbReference type="PROSITE" id="PS51012"/>
    </source>
</evidence>
<evidence type="ECO:0000256" key="8">
    <source>
        <dbReference type="RuleBase" id="RU361157"/>
    </source>
</evidence>
<evidence type="ECO:0000256" key="6">
    <source>
        <dbReference type="ARBA" id="ARBA00022989"/>
    </source>
</evidence>
<dbReference type="InterPro" id="IPR047817">
    <property type="entry name" value="ABC2_TM_bact-type"/>
</dbReference>
<keyword evidence="6 8" id="KW-1133">Transmembrane helix</keyword>
<dbReference type="RefSeq" id="WP_215584589.1">
    <property type="nucleotide sequence ID" value="NZ_CP073754.1"/>
</dbReference>
<organism evidence="10 11">
    <name type="scientific">Methylomonas paludis</name>
    <dbReference type="NCBI Taxonomy" id="1173101"/>
    <lineage>
        <taxon>Bacteria</taxon>
        <taxon>Pseudomonadati</taxon>
        <taxon>Pseudomonadota</taxon>
        <taxon>Gammaproteobacteria</taxon>
        <taxon>Methylococcales</taxon>
        <taxon>Methylococcaceae</taxon>
        <taxon>Methylomonas</taxon>
    </lineage>
</organism>
<keyword evidence="11" id="KW-1185">Reference proteome</keyword>
<gene>
    <name evidence="10" type="ORF">KEF85_07420</name>
</gene>
<dbReference type="Pfam" id="PF12698">
    <property type="entry name" value="ABC2_membrane_3"/>
    <property type="match status" value="1"/>
</dbReference>
<evidence type="ECO:0000256" key="5">
    <source>
        <dbReference type="ARBA" id="ARBA00022692"/>
    </source>
</evidence>
<evidence type="ECO:0000313" key="11">
    <source>
        <dbReference type="Proteomes" id="UP000676649"/>
    </source>
</evidence>
<feature type="transmembrane region" description="Helical" evidence="8">
    <location>
        <begin position="257"/>
        <end position="281"/>
    </location>
</feature>
<keyword evidence="4 8" id="KW-1003">Cell membrane</keyword>
<keyword evidence="7 8" id="KW-0472">Membrane</keyword>
<accession>A0A975MRM0</accession>
<dbReference type="InterPro" id="IPR051449">
    <property type="entry name" value="ABC-2_transporter_component"/>
</dbReference>
<dbReference type="PROSITE" id="PS51012">
    <property type="entry name" value="ABC_TM2"/>
    <property type="match status" value="1"/>
</dbReference>
<feature type="transmembrane region" description="Helical" evidence="8">
    <location>
        <begin position="232"/>
        <end position="251"/>
    </location>
</feature>
<dbReference type="InterPro" id="IPR013525">
    <property type="entry name" value="ABC2_TM"/>
</dbReference>
<comment type="caution">
    <text evidence="8">Lacks conserved residue(s) required for the propagation of feature annotation.</text>
</comment>
<dbReference type="EMBL" id="CP073754">
    <property type="protein sequence ID" value="QWF72266.1"/>
    <property type="molecule type" value="Genomic_DNA"/>
</dbReference>
<dbReference type="InterPro" id="IPR000412">
    <property type="entry name" value="ABC_2_transport"/>
</dbReference>
<evidence type="ECO:0000256" key="1">
    <source>
        <dbReference type="ARBA" id="ARBA00004651"/>
    </source>
</evidence>
<feature type="transmembrane region" description="Helical" evidence="8">
    <location>
        <begin position="348"/>
        <end position="367"/>
    </location>
</feature>
<feature type="domain" description="ABC transmembrane type-2" evidence="9">
    <location>
        <begin position="136"/>
        <end position="370"/>
    </location>
</feature>
<name>A0A975MRM0_9GAMM</name>
<dbReference type="PANTHER" id="PTHR30294">
    <property type="entry name" value="MEMBRANE COMPONENT OF ABC TRANSPORTER YHHJ-RELATED"/>
    <property type="match status" value="1"/>
</dbReference>
<dbReference type="PANTHER" id="PTHR30294:SF44">
    <property type="entry name" value="MULTIDRUG ABC TRANSPORTER PERMEASE YBHR-RELATED"/>
    <property type="match status" value="1"/>
</dbReference>
<keyword evidence="5 8" id="KW-0812">Transmembrane</keyword>
<evidence type="ECO:0000256" key="4">
    <source>
        <dbReference type="ARBA" id="ARBA00022475"/>
    </source>
</evidence>
<dbReference type="AlphaFoldDB" id="A0A975MRM0"/>
<dbReference type="Proteomes" id="UP000676649">
    <property type="component" value="Chromosome"/>
</dbReference>
<sequence length="372" mass="41248">MLDVLLRILALIRKELLAVLKDPRSRLSLFAPPLVQCFIFGYAATYDLNNVPYAVLDRDRSIASQQLLAKFDGSGVFRRSADLQNQRDIRGLIEDHSVLLVIQIEREFERELLAGRPASIQLISDGRNSNTAATASGYVNSIIDSFNSDWRAAHSMTAMPVKVVSRSWFNPNFESRWHMVPGMIASLTMLQTMMLTALSVAREREQGTFDQLLVTPYTATEIMVGKAVPSMLIGLVQASLVLLVAQLWFRIPFAGSYALLYLGLSTFLLAAVGIGLLISAVSATMQQAMLYSFIVLMPFMLLSGLTTPVRNMPDSLQIVTLINPLRHAISLVERVYLEAATLPMLSQYLVPLLMIGIVTLSGAALMFRYRLS</sequence>
<evidence type="ECO:0000313" key="10">
    <source>
        <dbReference type="EMBL" id="QWF72266.1"/>
    </source>
</evidence>
<dbReference type="KEGG" id="mpad:KEF85_07420"/>
<dbReference type="Gene3D" id="3.40.1710.10">
    <property type="entry name" value="abc type-2 transporter like domain"/>
    <property type="match status" value="1"/>
</dbReference>
<evidence type="ECO:0000256" key="2">
    <source>
        <dbReference type="ARBA" id="ARBA00007783"/>
    </source>
</evidence>
<evidence type="ECO:0000256" key="3">
    <source>
        <dbReference type="ARBA" id="ARBA00022448"/>
    </source>
</evidence>
<comment type="subcellular location">
    <subcellularLocation>
        <location evidence="8">Cell inner membrane</location>
        <topology evidence="8">Multi-pass membrane protein</topology>
    </subcellularLocation>
    <subcellularLocation>
        <location evidence="1">Cell membrane</location>
        <topology evidence="1">Multi-pass membrane protein</topology>
    </subcellularLocation>
</comment>
<evidence type="ECO:0000256" key="7">
    <source>
        <dbReference type="ARBA" id="ARBA00023136"/>
    </source>
</evidence>
<dbReference type="PRINTS" id="PR00164">
    <property type="entry name" value="ABC2TRNSPORT"/>
</dbReference>
<reference evidence="10" key="1">
    <citation type="submission" date="2021-04" db="EMBL/GenBank/DDBJ databases">
        <title>Draft genome sequence data of methanotrophic Methylovulum sp. strain S1L and Methylomonas sp. strain S2AM isolated from boreal lake water columns.</title>
        <authorList>
            <person name="Rissanen A.J."/>
            <person name="Mangayil R."/>
            <person name="Svenning M.M."/>
            <person name="Khanongnuch R."/>
        </authorList>
    </citation>
    <scope>NUCLEOTIDE SEQUENCE</scope>
    <source>
        <strain evidence="10">S2AM</strain>
    </source>
</reference>
<proteinExistence type="inferred from homology"/>
<dbReference type="GO" id="GO:0140359">
    <property type="term" value="F:ABC-type transporter activity"/>
    <property type="evidence" value="ECO:0007669"/>
    <property type="project" value="InterPro"/>
</dbReference>
<feature type="transmembrane region" description="Helical" evidence="8">
    <location>
        <begin position="179"/>
        <end position="201"/>
    </location>
</feature>